<dbReference type="EMBL" id="MTKO01000084">
    <property type="protein sequence ID" value="RWX45005.1"/>
    <property type="molecule type" value="Genomic_DNA"/>
</dbReference>
<proteinExistence type="predicted"/>
<gene>
    <name evidence="1" type="ORF">H206_01180</name>
</gene>
<keyword evidence="2" id="KW-1185">Reference proteome</keyword>
<reference evidence="1 2" key="1">
    <citation type="submission" date="2017-01" db="EMBL/GenBank/DDBJ databases">
        <title>The cable genome- insights into the physiology and evolution of filamentous bacteria capable of sulfide oxidation via long distance electron transfer.</title>
        <authorList>
            <person name="Schreiber L."/>
            <person name="Bjerg J.T."/>
            <person name="Boggild A."/>
            <person name="Van De Vossenberg J."/>
            <person name="Meysman F."/>
            <person name="Nielsen L.P."/>
            <person name="Schramm A."/>
            <person name="Kjeldsen K.U."/>
        </authorList>
    </citation>
    <scope>NUCLEOTIDE SEQUENCE [LARGE SCALE GENOMIC DNA]</scope>
    <source>
        <strain evidence="1">MCF</strain>
    </source>
</reference>
<organism evidence="1 2">
    <name type="scientific">Candidatus Electrothrix aarhusensis</name>
    <dbReference type="NCBI Taxonomy" id="1859131"/>
    <lineage>
        <taxon>Bacteria</taxon>
        <taxon>Pseudomonadati</taxon>
        <taxon>Thermodesulfobacteriota</taxon>
        <taxon>Desulfobulbia</taxon>
        <taxon>Desulfobulbales</taxon>
        <taxon>Desulfobulbaceae</taxon>
        <taxon>Candidatus Electrothrix</taxon>
    </lineage>
</organism>
<evidence type="ECO:0000313" key="2">
    <source>
        <dbReference type="Proteomes" id="UP000287853"/>
    </source>
</evidence>
<sequence>MTYPDGTLQKFFNDNSWWDKRPDKKLIPGRLIWAFIPHVDIMPKSMIPAGRLEDEAGNHSKINFEIADLRIGSPYNPMKNLPAAILPYYRGECYTVHRAKKRPALVLGDGGPEVPKKLRSSMKPSWHVSPTITVAPYYGAEKQGGNKWYEPFVERIKKCEYPQYIWDILPIPSETKTSILRLDHMQPIGKHHNSYELTDYVLQDEVMDLLNNEWLPWLFTGVMEECETEGCNKTYLLNEIREELLNDLS</sequence>
<name>A0A3S3SKY8_9BACT</name>
<accession>A0A3S3SKY8</accession>
<comment type="caution">
    <text evidence="1">The sequence shown here is derived from an EMBL/GenBank/DDBJ whole genome shotgun (WGS) entry which is preliminary data.</text>
</comment>
<dbReference type="Proteomes" id="UP000287853">
    <property type="component" value="Unassembled WGS sequence"/>
</dbReference>
<protein>
    <submittedName>
        <fullName evidence="1">Uncharacterized protein</fullName>
    </submittedName>
</protein>
<evidence type="ECO:0000313" key="1">
    <source>
        <dbReference type="EMBL" id="RWX45005.1"/>
    </source>
</evidence>
<dbReference type="AlphaFoldDB" id="A0A3S3SKY8"/>